<feature type="non-terminal residue" evidence="1">
    <location>
        <position position="37"/>
    </location>
</feature>
<evidence type="ECO:0000313" key="1">
    <source>
        <dbReference type="EMBL" id="MCI98282.1"/>
    </source>
</evidence>
<evidence type="ECO:0000313" key="2">
    <source>
        <dbReference type="Proteomes" id="UP000265520"/>
    </source>
</evidence>
<keyword evidence="2" id="KW-1185">Reference proteome</keyword>
<sequence length="37" mass="4395">MDKSQSSVNPMNSDMCWAQKELRWVQRAYPKRAPQVQ</sequence>
<dbReference type="EMBL" id="LXQA011469200">
    <property type="protein sequence ID" value="MCI98282.1"/>
    <property type="molecule type" value="Genomic_DNA"/>
</dbReference>
<reference evidence="1 2" key="1">
    <citation type="journal article" date="2018" name="Front. Plant Sci.">
        <title>Red Clover (Trifolium pratense) and Zigzag Clover (T. medium) - A Picture of Genomic Similarities and Differences.</title>
        <authorList>
            <person name="Dluhosova J."/>
            <person name="Istvanek J."/>
            <person name="Nedelnik J."/>
            <person name="Repkova J."/>
        </authorList>
    </citation>
    <scope>NUCLEOTIDE SEQUENCE [LARGE SCALE GENOMIC DNA]</scope>
    <source>
        <strain evidence="2">cv. 10/8</strain>
        <tissue evidence="1">Leaf</tissue>
    </source>
</reference>
<comment type="caution">
    <text evidence="1">The sequence shown here is derived from an EMBL/GenBank/DDBJ whole genome shotgun (WGS) entry which is preliminary data.</text>
</comment>
<dbReference type="Proteomes" id="UP000265520">
    <property type="component" value="Unassembled WGS sequence"/>
</dbReference>
<proteinExistence type="predicted"/>
<dbReference type="AlphaFoldDB" id="A0A392WG59"/>
<name>A0A392WG59_9FABA</name>
<organism evidence="1 2">
    <name type="scientific">Trifolium medium</name>
    <dbReference type="NCBI Taxonomy" id="97028"/>
    <lineage>
        <taxon>Eukaryota</taxon>
        <taxon>Viridiplantae</taxon>
        <taxon>Streptophyta</taxon>
        <taxon>Embryophyta</taxon>
        <taxon>Tracheophyta</taxon>
        <taxon>Spermatophyta</taxon>
        <taxon>Magnoliopsida</taxon>
        <taxon>eudicotyledons</taxon>
        <taxon>Gunneridae</taxon>
        <taxon>Pentapetalae</taxon>
        <taxon>rosids</taxon>
        <taxon>fabids</taxon>
        <taxon>Fabales</taxon>
        <taxon>Fabaceae</taxon>
        <taxon>Papilionoideae</taxon>
        <taxon>50 kb inversion clade</taxon>
        <taxon>NPAAA clade</taxon>
        <taxon>Hologalegina</taxon>
        <taxon>IRL clade</taxon>
        <taxon>Trifolieae</taxon>
        <taxon>Trifolium</taxon>
    </lineage>
</organism>
<accession>A0A392WG59</accession>
<protein>
    <submittedName>
        <fullName evidence="1">Uncharacterized protein</fullName>
    </submittedName>
</protein>